<name>A0A2U9IP15_9CREN</name>
<dbReference type="RefSeq" id="WP_110380645.1">
    <property type="nucleotide sequence ID" value="NZ_CP029288.2"/>
</dbReference>
<dbReference type="AlphaFoldDB" id="A0A2U9IP15"/>
<reference evidence="1 2" key="1">
    <citation type="submission" date="2018-05" db="EMBL/GenBank/DDBJ databases">
        <title>Complete Genome Sequences of Extremely Thermoacidophilic, Metal-Mobilizing Type-Strain Members of the Archaeal Family Sulfolobaceae: Acidianus brierleyi DSM-1651T, Acidianus sulfidivorans DSM-18786T, Metallosphaera hakonensis DSM-7519T, and Metallosphaera prunae DSM-10039T.</title>
        <authorList>
            <person name="Counts J.A."/>
            <person name="Kelly R.M."/>
        </authorList>
    </citation>
    <scope>NUCLEOTIDE SEQUENCE [LARGE SCALE GENOMIC DNA]</scope>
    <source>
        <strain evidence="1 2">JP7</strain>
    </source>
</reference>
<sequence length="104" mass="11856">MFEVTLQVIEDSMKIKDTFYLMGNILTEVCEPLRIGASYICSTSKESLLTIYLLQDSTNARFQLNIKIESENAEELMSNLSKISSMLKQNNIHITLVNNTFKSL</sequence>
<dbReference type="KEGG" id="asul:DFR86_09490"/>
<evidence type="ECO:0000313" key="2">
    <source>
        <dbReference type="Proteomes" id="UP000248410"/>
    </source>
</evidence>
<organism evidence="1 2">
    <name type="scientific">Acidianus sulfidivorans JP7</name>
    <dbReference type="NCBI Taxonomy" id="619593"/>
    <lineage>
        <taxon>Archaea</taxon>
        <taxon>Thermoproteota</taxon>
        <taxon>Thermoprotei</taxon>
        <taxon>Sulfolobales</taxon>
        <taxon>Sulfolobaceae</taxon>
        <taxon>Acidianus</taxon>
    </lineage>
</organism>
<dbReference type="Proteomes" id="UP000248410">
    <property type="component" value="Chromosome"/>
</dbReference>
<evidence type="ECO:0000313" key="1">
    <source>
        <dbReference type="EMBL" id="AWR97755.1"/>
    </source>
</evidence>
<gene>
    <name evidence="1" type="ORF">DFR86_09490</name>
</gene>
<protein>
    <submittedName>
        <fullName evidence="1">Uncharacterized protein</fullName>
    </submittedName>
</protein>
<dbReference type="OrthoDB" id="36088at2157"/>
<dbReference type="GeneID" id="36838201"/>
<accession>A0A2U9IP15</accession>
<keyword evidence="2" id="KW-1185">Reference proteome</keyword>
<proteinExistence type="predicted"/>
<dbReference type="EMBL" id="CP029288">
    <property type="protein sequence ID" value="AWR97755.1"/>
    <property type="molecule type" value="Genomic_DNA"/>
</dbReference>